<gene>
    <name evidence="1" type="ORF">SAMN05421846_1178</name>
</gene>
<dbReference type="RefSeq" id="WP_394332375.1">
    <property type="nucleotide sequence ID" value="NZ_FNDW01000017.1"/>
</dbReference>
<dbReference type="NCBIfam" id="TIGR03696">
    <property type="entry name" value="Rhs_assc_core"/>
    <property type="match status" value="1"/>
</dbReference>
<accession>A0A1G8P4T4</accession>
<dbReference type="STRING" id="311334.SAMN05421846_1178"/>
<organism evidence="1 2">
    <name type="scientific">Chryseobacterium taeanense</name>
    <dbReference type="NCBI Taxonomy" id="311334"/>
    <lineage>
        <taxon>Bacteria</taxon>
        <taxon>Pseudomonadati</taxon>
        <taxon>Bacteroidota</taxon>
        <taxon>Flavobacteriia</taxon>
        <taxon>Flavobacteriales</taxon>
        <taxon>Weeksellaceae</taxon>
        <taxon>Chryseobacterium group</taxon>
        <taxon>Chryseobacterium</taxon>
    </lineage>
</organism>
<dbReference type="PANTHER" id="PTHR32305">
    <property type="match status" value="1"/>
</dbReference>
<dbReference type="Gene3D" id="2.180.10.10">
    <property type="entry name" value="RHS repeat-associated core"/>
    <property type="match status" value="1"/>
</dbReference>
<evidence type="ECO:0000313" key="2">
    <source>
        <dbReference type="Proteomes" id="UP000198869"/>
    </source>
</evidence>
<keyword evidence="2" id="KW-1185">Reference proteome</keyword>
<dbReference type="Proteomes" id="UP000198869">
    <property type="component" value="Unassembled WGS sequence"/>
</dbReference>
<dbReference type="PANTHER" id="PTHR32305:SF15">
    <property type="entry name" value="PROTEIN RHSA-RELATED"/>
    <property type="match status" value="1"/>
</dbReference>
<dbReference type="AlphaFoldDB" id="A0A1G8P4T4"/>
<dbReference type="InterPro" id="IPR022385">
    <property type="entry name" value="Rhs_assc_core"/>
</dbReference>
<protein>
    <submittedName>
        <fullName evidence="1">RHS repeat-associated core domain-containing protein</fullName>
    </submittedName>
</protein>
<name>A0A1G8P4T4_9FLAO</name>
<sequence length="337" mass="38196">MRVSYFNNGSSVEVLEENNYYPFGLKHEGYNALAGNSAYQYKYNGKELQETGMYDYGARFYMPDIGRWGFVDPLSEEYRRWSPYNYAMNNPISFIDTDGRGVESTGVRDNKDGTYTVVNAKNDGDTGVYITDEKDNYDINSSQKIAETHLPTEFMQANNTTGEFEGHINATFSLNPNYDMKIDGKAYKNLDGNAIKNIYLNLFRQKTKGMGWYDTLSYLRDNSGNGKKFDIKASVKGFSPESVVMLDGKLTTIRGLGNEIFGANMAQAASKASNWGIDKDAFYHQVMPRVGAYNQSQNKGATGYNSGWPFYGEHTFSGSYIFHGYYGRFPYRTDIKY</sequence>
<dbReference type="InterPro" id="IPR050708">
    <property type="entry name" value="T6SS_VgrG/RHS"/>
</dbReference>
<dbReference type="EMBL" id="FNDW01000017">
    <property type="protein sequence ID" value="SDI87501.1"/>
    <property type="molecule type" value="Genomic_DNA"/>
</dbReference>
<reference evidence="2" key="1">
    <citation type="submission" date="2016-10" db="EMBL/GenBank/DDBJ databases">
        <authorList>
            <person name="Varghese N."/>
            <person name="Submissions S."/>
        </authorList>
    </citation>
    <scope>NUCLEOTIDE SEQUENCE [LARGE SCALE GENOMIC DNA]</scope>
    <source>
        <strain evidence="2">DSM 17071</strain>
    </source>
</reference>
<evidence type="ECO:0000313" key="1">
    <source>
        <dbReference type="EMBL" id="SDI87501.1"/>
    </source>
</evidence>
<proteinExistence type="predicted"/>